<dbReference type="SUPFAM" id="SSF54373">
    <property type="entry name" value="FAD-linked reductases, C-terminal domain"/>
    <property type="match status" value="1"/>
</dbReference>
<dbReference type="GO" id="GO:0004497">
    <property type="term" value="F:monooxygenase activity"/>
    <property type="evidence" value="ECO:0007669"/>
    <property type="project" value="UniProtKB-KW"/>
</dbReference>
<dbReference type="Pfam" id="PF01494">
    <property type="entry name" value="FAD_binding_3"/>
    <property type="match status" value="1"/>
</dbReference>
<keyword evidence="4" id="KW-0560">Oxidoreductase</keyword>
<evidence type="ECO:0000256" key="3">
    <source>
        <dbReference type="ARBA" id="ARBA00022827"/>
    </source>
</evidence>
<keyword evidence="2" id="KW-0285">Flavoprotein</keyword>
<dbReference type="OrthoDB" id="4230779at2"/>
<evidence type="ECO:0000313" key="8">
    <source>
        <dbReference type="Proteomes" id="UP000027100"/>
    </source>
</evidence>
<dbReference type="STRING" id="1280954.HPO_06803"/>
<dbReference type="PANTHER" id="PTHR13789:SF318">
    <property type="entry name" value="GERANYLGERANYL DIPHOSPHATE REDUCTASE"/>
    <property type="match status" value="1"/>
</dbReference>
<dbReference type="PANTHER" id="PTHR13789">
    <property type="entry name" value="MONOOXYGENASE"/>
    <property type="match status" value="1"/>
</dbReference>
<keyword evidence="5 7" id="KW-0503">Monooxygenase</keyword>
<dbReference type="PATRIC" id="fig|1280954.3.peg.1379"/>
<dbReference type="InterPro" id="IPR002938">
    <property type="entry name" value="FAD-bd"/>
</dbReference>
<accession>A0A062VM45</accession>
<dbReference type="RefSeq" id="WP_035596087.1">
    <property type="nucleotide sequence ID" value="NZ_ARYM01000006.1"/>
</dbReference>
<organism evidence="7 8">
    <name type="scientific">Hyphomonas polymorpha PS728</name>
    <dbReference type="NCBI Taxonomy" id="1280954"/>
    <lineage>
        <taxon>Bacteria</taxon>
        <taxon>Pseudomonadati</taxon>
        <taxon>Pseudomonadota</taxon>
        <taxon>Alphaproteobacteria</taxon>
        <taxon>Hyphomonadales</taxon>
        <taxon>Hyphomonadaceae</taxon>
        <taxon>Hyphomonas</taxon>
    </lineage>
</organism>
<protein>
    <submittedName>
        <fullName evidence="7">Monooxygenase</fullName>
    </submittedName>
</protein>
<evidence type="ECO:0000256" key="5">
    <source>
        <dbReference type="ARBA" id="ARBA00023033"/>
    </source>
</evidence>
<dbReference type="Proteomes" id="UP000027100">
    <property type="component" value="Unassembled WGS sequence"/>
</dbReference>
<dbReference type="InterPro" id="IPR050493">
    <property type="entry name" value="FAD-dep_Monooxygenase_BioMet"/>
</dbReference>
<feature type="domain" description="FAD-binding" evidence="6">
    <location>
        <begin position="2"/>
        <end position="349"/>
    </location>
</feature>
<evidence type="ECO:0000256" key="1">
    <source>
        <dbReference type="ARBA" id="ARBA00001974"/>
    </source>
</evidence>
<keyword evidence="3" id="KW-0274">FAD</keyword>
<evidence type="ECO:0000259" key="6">
    <source>
        <dbReference type="Pfam" id="PF01494"/>
    </source>
</evidence>
<gene>
    <name evidence="7" type="ORF">HPO_06803</name>
</gene>
<dbReference type="AlphaFoldDB" id="A0A062VM45"/>
<evidence type="ECO:0000256" key="2">
    <source>
        <dbReference type="ARBA" id="ARBA00022630"/>
    </source>
</evidence>
<dbReference type="InterPro" id="IPR036188">
    <property type="entry name" value="FAD/NAD-bd_sf"/>
</dbReference>
<evidence type="ECO:0000256" key="4">
    <source>
        <dbReference type="ARBA" id="ARBA00023002"/>
    </source>
</evidence>
<keyword evidence="8" id="KW-1185">Reference proteome</keyword>
<sequence length="401" mass="43244">MQILIAGGGIGGLTAALAFLKAGHSVTVLEKAPEIAEVGAGLQISPNGMKVLDALGASARVSRDAFRPRAQELRLGRSGARIFSVPLREASQARWRGEYLHIHRADLVEALKACVTDRAPDAVRLGATVTGYENTGTGIVALLSTGERVAGDLLVGADGIHSSVRAQMLGPDKPRFTGNVAWRAVVPVSKLGDYPPPETACVWAGKRRHAVTYRLRRGSLANFVGVVECAELGDESWTSVGAREQALKDFKGWNPVIQRIIDEAPLLLRWSLYDRPEMPKWQDGRAVLLGDACHPMLPFMAQGAVMAIEDAYVLAKEVGRALAKGEGADVEAGLKAYEAIRKPRATRVQNVARENAALFHRSNPLYQLGTYGPMWVAGKYLPSVVHGRHDWLYGHDVTGPG</sequence>
<dbReference type="GO" id="GO:0071949">
    <property type="term" value="F:FAD binding"/>
    <property type="evidence" value="ECO:0007669"/>
    <property type="project" value="InterPro"/>
</dbReference>
<dbReference type="SUPFAM" id="SSF51905">
    <property type="entry name" value="FAD/NAD(P)-binding domain"/>
    <property type="match status" value="1"/>
</dbReference>
<comment type="cofactor">
    <cofactor evidence="1">
        <name>FAD</name>
        <dbReference type="ChEBI" id="CHEBI:57692"/>
    </cofactor>
</comment>
<dbReference type="PRINTS" id="PR00420">
    <property type="entry name" value="RNGMNOXGNASE"/>
</dbReference>
<dbReference type="Gene3D" id="3.50.50.60">
    <property type="entry name" value="FAD/NAD(P)-binding domain"/>
    <property type="match status" value="1"/>
</dbReference>
<dbReference type="EMBL" id="ARYM01000006">
    <property type="protein sequence ID" value="KCZ99258.1"/>
    <property type="molecule type" value="Genomic_DNA"/>
</dbReference>
<dbReference type="eggNOG" id="COG0654">
    <property type="taxonomic scope" value="Bacteria"/>
</dbReference>
<proteinExistence type="predicted"/>
<comment type="caution">
    <text evidence="7">The sequence shown here is derived from an EMBL/GenBank/DDBJ whole genome shotgun (WGS) entry which is preliminary data.</text>
</comment>
<name>A0A062VM45_9PROT</name>
<reference evidence="7 8" key="1">
    <citation type="journal article" date="2014" name="Antonie Van Leeuwenhoek">
        <title>Hyphomonas beringensis sp. nov. and Hyphomonas chukchiensis sp. nov., isolated from surface seawater of the Bering Sea and Chukchi Sea.</title>
        <authorList>
            <person name="Li C."/>
            <person name="Lai Q."/>
            <person name="Li G."/>
            <person name="Dong C."/>
            <person name="Wang J."/>
            <person name="Liao Y."/>
            <person name="Shao Z."/>
        </authorList>
    </citation>
    <scope>NUCLEOTIDE SEQUENCE [LARGE SCALE GENOMIC DNA]</scope>
    <source>
        <strain evidence="7 8">PS728</strain>
    </source>
</reference>
<evidence type="ECO:0000313" key="7">
    <source>
        <dbReference type="EMBL" id="KCZ99258.1"/>
    </source>
</evidence>